<dbReference type="AlphaFoldDB" id="A0A0F9M358"/>
<dbReference type="EMBL" id="LAZR01009702">
    <property type="protein sequence ID" value="KKM71080.1"/>
    <property type="molecule type" value="Genomic_DNA"/>
</dbReference>
<proteinExistence type="predicted"/>
<gene>
    <name evidence="1" type="ORF">LCGC14_1434190</name>
</gene>
<organism evidence="1">
    <name type="scientific">marine sediment metagenome</name>
    <dbReference type="NCBI Taxonomy" id="412755"/>
    <lineage>
        <taxon>unclassified sequences</taxon>
        <taxon>metagenomes</taxon>
        <taxon>ecological metagenomes</taxon>
    </lineage>
</organism>
<accession>A0A0F9M358</accession>
<comment type="caution">
    <text evidence="1">The sequence shown here is derived from an EMBL/GenBank/DDBJ whole genome shotgun (WGS) entry which is preliminary data.</text>
</comment>
<reference evidence="1" key="1">
    <citation type="journal article" date="2015" name="Nature">
        <title>Complex archaea that bridge the gap between prokaryotes and eukaryotes.</title>
        <authorList>
            <person name="Spang A."/>
            <person name="Saw J.H."/>
            <person name="Jorgensen S.L."/>
            <person name="Zaremba-Niedzwiedzka K."/>
            <person name="Martijn J."/>
            <person name="Lind A.E."/>
            <person name="van Eijk R."/>
            <person name="Schleper C."/>
            <person name="Guy L."/>
            <person name="Ettema T.J."/>
        </authorList>
    </citation>
    <scope>NUCLEOTIDE SEQUENCE</scope>
</reference>
<protein>
    <submittedName>
        <fullName evidence="1">Uncharacterized protein</fullName>
    </submittedName>
</protein>
<name>A0A0F9M358_9ZZZZ</name>
<sequence length="95" mass="10962">MKRNERKGRKALPLLLIERKVIMRARLRIPMMCDSGVGTPGDEVTISDEVGRPAEQSGFLEEIFEETEEAIKPMRKVRTAIQRATRKGRRKGKRR</sequence>
<evidence type="ECO:0000313" key="1">
    <source>
        <dbReference type="EMBL" id="KKM71080.1"/>
    </source>
</evidence>